<dbReference type="AlphaFoldDB" id="A0A106BPA8"/>
<dbReference type="NCBIfam" id="TIGR00401">
    <property type="entry name" value="msrA"/>
    <property type="match status" value="1"/>
</dbReference>
<evidence type="ECO:0000259" key="5">
    <source>
        <dbReference type="Pfam" id="PF01625"/>
    </source>
</evidence>
<dbReference type="InterPro" id="IPR036509">
    <property type="entry name" value="Met_Sox_Rdtase_MsrA_sf"/>
</dbReference>
<comment type="catalytic activity">
    <reaction evidence="2 4">
        <text>L-methionyl-[protein] + [thioredoxin]-disulfide + H2O = L-methionyl-(S)-S-oxide-[protein] + [thioredoxin]-dithiol</text>
        <dbReference type="Rhea" id="RHEA:14217"/>
        <dbReference type="Rhea" id="RHEA-COMP:10698"/>
        <dbReference type="Rhea" id="RHEA-COMP:10700"/>
        <dbReference type="Rhea" id="RHEA-COMP:12313"/>
        <dbReference type="Rhea" id="RHEA-COMP:12315"/>
        <dbReference type="ChEBI" id="CHEBI:15377"/>
        <dbReference type="ChEBI" id="CHEBI:16044"/>
        <dbReference type="ChEBI" id="CHEBI:29950"/>
        <dbReference type="ChEBI" id="CHEBI:44120"/>
        <dbReference type="ChEBI" id="CHEBI:50058"/>
        <dbReference type="EC" id="1.8.4.11"/>
    </reaction>
</comment>
<dbReference type="EC" id="1.8.4.11" evidence="4"/>
<accession>A0A106BPA8</accession>
<dbReference type="Gene3D" id="3.30.1060.10">
    <property type="entry name" value="Peptide methionine sulphoxide reductase MsrA"/>
    <property type="match status" value="1"/>
</dbReference>
<dbReference type="STRING" id="1123392.GCA_000376425_01357"/>
<reference evidence="6 7" key="1">
    <citation type="journal article" date="2015" name="Appl. Environ. Microbiol.">
        <title>Aerobic and Anaerobic Thiosulfate Oxidation by a Cold-Adapted, Subglacial Chemoautotroph.</title>
        <authorList>
            <person name="Harrold Z.R."/>
            <person name="Skidmore M.L."/>
            <person name="Hamilton T.L."/>
            <person name="Desch L."/>
            <person name="Amada K."/>
            <person name="van Gelder W."/>
            <person name="Glover K."/>
            <person name="Roden E.E."/>
            <person name="Boyd E.S."/>
        </authorList>
    </citation>
    <scope>NUCLEOTIDE SEQUENCE [LARGE SCALE GENOMIC DNA]</scope>
    <source>
        <strain evidence="6 7">RG</strain>
    </source>
</reference>
<evidence type="ECO:0000313" key="6">
    <source>
        <dbReference type="EMBL" id="KVW96165.1"/>
    </source>
</evidence>
<evidence type="ECO:0000256" key="4">
    <source>
        <dbReference type="HAMAP-Rule" id="MF_01401"/>
    </source>
</evidence>
<dbReference type="SUPFAM" id="SSF55068">
    <property type="entry name" value="Peptide methionine sulfoxide reductase"/>
    <property type="match status" value="1"/>
</dbReference>
<protein>
    <recommendedName>
        <fullName evidence="4">Peptide methionine sulfoxide reductase MsrA</fullName>
        <shortName evidence="4">Protein-methionine-S-oxide reductase</shortName>
        <ecNumber evidence="4">1.8.4.11</ecNumber>
    </recommendedName>
    <alternativeName>
        <fullName evidence="4">Peptide-methionine (S)-S-oxide reductase</fullName>
        <shortName evidence="4">Peptide Met(O) reductase</shortName>
    </alternativeName>
</protein>
<feature type="domain" description="Peptide methionine sulphoxide reductase MsrA" evidence="5">
    <location>
        <begin position="6"/>
        <end position="158"/>
    </location>
</feature>
<comment type="function">
    <text evidence="4">Has an important function as a repair enzyme for proteins that have been inactivated by oxidation. Catalyzes the reversible oxidation-reduction of methionine sulfoxide in proteins to methionine.</text>
</comment>
<dbReference type="OrthoDB" id="4174719at2"/>
<dbReference type="PATRIC" id="fig|36861.3.peg.1472"/>
<keyword evidence="1 4" id="KW-0560">Oxidoreductase</keyword>
<feature type="active site" evidence="4">
    <location>
        <position position="12"/>
    </location>
</feature>
<dbReference type="PANTHER" id="PTHR43774:SF1">
    <property type="entry name" value="PEPTIDE METHIONINE SULFOXIDE REDUCTASE MSRA 2"/>
    <property type="match status" value="1"/>
</dbReference>
<keyword evidence="7" id="KW-1185">Reference proteome</keyword>
<comment type="caution">
    <text evidence="6">The sequence shown here is derived from an EMBL/GenBank/DDBJ whole genome shotgun (WGS) entry which is preliminary data.</text>
</comment>
<dbReference type="GO" id="GO:0008113">
    <property type="term" value="F:peptide-methionine (S)-S-oxide reductase activity"/>
    <property type="evidence" value="ECO:0007669"/>
    <property type="project" value="UniProtKB-UniRule"/>
</dbReference>
<gene>
    <name evidence="4" type="primary">msrA</name>
    <name evidence="6" type="ORF">ABW22_09085</name>
</gene>
<dbReference type="InterPro" id="IPR002569">
    <property type="entry name" value="Met_Sox_Rdtase_MsrA_dom"/>
</dbReference>
<evidence type="ECO:0000256" key="1">
    <source>
        <dbReference type="ARBA" id="ARBA00023002"/>
    </source>
</evidence>
<dbReference type="EMBL" id="LDUG01000021">
    <property type="protein sequence ID" value="KVW96165.1"/>
    <property type="molecule type" value="Genomic_DNA"/>
</dbReference>
<evidence type="ECO:0000313" key="7">
    <source>
        <dbReference type="Proteomes" id="UP000064243"/>
    </source>
</evidence>
<comment type="similarity">
    <text evidence="4">Belongs to the MsrA Met sulfoxide reductase family.</text>
</comment>
<sequence>MTHAVATLAGGCFWCIETVFNRLHGVESAVSGYMGGHTASPTYKDICNGDTGHAEVVQVSFDPAVIPYRDLLEIFFSLHDPTQLNRQGNDVGTQYRSAIFWHTPEQKAEAQAAIAELTATKQFGAPIVTEVTAATTFYPAEDYHQAYFDQNPNQPYCQFVVAPKVAKAREKYAAHLKESRPSPE</sequence>
<name>A0A106BPA8_THIDE</name>
<comment type="catalytic activity">
    <reaction evidence="3 4">
        <text>[thioredoxin]-disulfide + L-methionine + H2O = L-methionine (S)-S-oxide + [thioredoxin]-dithiol</text>
        <dbReference type="Rhea" id="RHEA:19993"/>
        <dbReference type="Rhea" id="RHEA-COMP:10698"/>
        <dbReference type="Rhea" id="RHEA-COMP:10700"/>
        <dbReference type="ChEBI" id="CHEBI:15377"/>
        <dbReference type="ChEBI" id="CHEBI:29950"/>
        <dbReference type="ChEBI" id="CHEBI:50058"/>
        <dbReference type="ChEBI" id="CHEBI:57844"/>
        <dbReference type="ChEBI" id="CHEBI:58772"/>
        <dbReference type="EC" id="1.8.4.11"/>
    </reaction>
</comment>
<dbReference type="Proteomes" id="UP000064243">
    <property type="component" value="Unassembled WGS sequence"/>
</dbReference>
<dbReference type="Pfam" id="PF01625">
    <property type="entry name" value="PMSR"/>
    <property type="match status" value="1"/>
</dbReference>
<evidence type="ECO:0000256" key="3">
    <source>
        <dbReference type="ARBA" id="ARBA00048782"/>
    </source>
</evidence>
<dbReference type="RefSeq" id="WP_059755185.1">
    <property type="nucleotide sequence ID" value="NZ_LDUG01000021.1"/>
</dbReference>
<evidence type="ECO:0000256" key="2">
    <source>
        <dbReference type="ARBA" id="ARBA00047806"/>
    </source>
</evidence>
<dbReference type="PANTHER" id="PTHR43774">
    <property type="entry name" value="PEPTIDE METHIONINE SULFOXIDE REDUCTASE"/>
    <property type="match status" value="1"/>
</dbReference>
<proteinExistence type="inferred from homology"/>
<organism evidence="6 7">
    <name type="scientific">Thiobacillus denitrificans</name>
    <dbReference type="NCBI Taxonomy" id="36861"/>
    <lineage>
        <taxon>Bacteria</taxon>
        <taxon>Pseudomonadati</taxon>
        <taxon>Pseudomonadota</taxon>
        <taxon>Betaproteobacteria</taxon>
        <taxon>Nitrosomonadales</taxon>
        <taxon>Thiobacillaceae</taxon>
        <taxon>Thiobacillus</taxon>
    </lineage>
</organism>
<dbReference type="GO" id="GO:0033744">
    <property type="term" value="F:L-methionine:thioredoxin-disulfide S-oxidoreductase activity"/>
    <property type="evidence" value="ECO:0007669"/>
    <property type="project" value="RHEA"/>
</dbReference>
<dbReference type="HAMAP" id="MF_01401">
    <property type="entry name" value="MsrA"/>
    <property type="match status" value="1"/>
</dbReference>